<dbReference type="EMBL" id="JAVTTO010000003">
    <property type="protein sequence ID" value="MDT7832543.1"/>
    <property type="molecule type" value="Genomic_DNA"/>
</dbReference>
<organism evidence="2 3">
    <name type="scientific">Asprobacillus argus</name>
    <dbReference type="NCBI Taxonomy" id="3076534"/>
    <lineage>
        <taxon>Bacteria</taxon>
        <taxon>Pseudomonadati</taxon>
        <taxon>Bacteroidota</taxon>
        <taxon>Flavobacteriia</taxon>
        <taxon>Flavobacteriales</taxon>
        <taxon>Flavobacteriaceae</taxon>
        <taxon>Asprobacillus</taxon>
    </lineage>
</organism>
<feature type="chain" id="PRO_5046393130" evidence="1">
    <location>
        <begin position="19"/>
        <end position="279"/>
    </location>
</feature>
<evidence type="ECO:0000313" key="3">
    <source>
        <dbReference type="Proteomes" id="UP001257277"/>
    </source>
</evidence>
<accession>A0ABU3LGJ3</accession>
<comment type="caution">
    <text evidence="2">The sequence shown here is derived from an EMBL/GenBank/DDBJ whole genome shotgun (WGS) entry which is preliminary data.</text>
</comment>
<dbReference type="InterPro" id="IPR021428">
    <property type="entry name" value="DUF3078"/>
</dbReference>
<gene>
    <name evidence="2" type="ORF">RQM59_09140</name>
</gene>
<sequence length="279" mass="31785">MKKGALILLLFVGLTTVAQEQKQDSISNWKKAGTFTFLFNQSSFSNWIAGGENAVSGTLGVNYDFNYAKDNWTWDNKIITKYGISNISGTGTRKTDDFFEFNSLVGKKKSEFWSYSFFLNIRSQFTAGYDYTTTPKTETSSFFAPGYITFGPGMVYKKSDNFRANFAPLTSKMTFVSNQFAGQYGTDPGKTSRYELGFYTSVYYKTSLMENVTMENIFNAYANYLEDPQNIDINYQLNFVMQINKYLSTNLSFHTIIDDNASSRTQFKEVFGLGVNYIF</sequence>
<dbReference type="Pfam" id="PF11276">
    <property type="entry name" value="DUF3078"/>
    <property type="match status" value="1"/>
</dbReference>
<keyword evidence="1" id="KW-0732">Signal</keyword>
<protein>
    <submittedName>
        <fullName evidence="2">DUF3078 domain-containing protein</fullName>
    </submittedName>
</protein>
<dbReference type="Proteomes" id="UP001257277">
    <property type="component" value="Unassembled WGS sequence"/>
</dbReference>
<proteinExistence type="predicted"/>
<reference evidence="2 3" key="1">
    <citation type="submission" date="2023-09" db="EMBL/GenBank/DDBJ databases">
        <title>Novel taxa isolated from Blanes Bay.</title>
        <authorList>
            <person name="Rey-Velasco X."/>
            <person name="Lucena T."/>
        </authorList>
    </citation>
    <scope>NUCLEOTIDE SEQUENCE [LARGE SCALE GENOMIC DNA]</scope>
    <source>
        <strain evidence="2 3">S356</strain>
    </source>
</reference>
<feature type="signal peptide" evidence="1">
    <location>
        <begin position="1"/>
        <end position="18"/>
    </location>
</feature>
<dbReference type="RefSeq" id="WP_349241803.1">
    <property type="nucleotide sequence ID" value="NZ_JAVTTO010000003.1"/>
</dbReference>
<evidence type="ECO:0000313" key="2">
    <source>
        <dbReference type="EMBL" id="MDT7832543.1"/>
    </source>
</evidence>
<evidence type="ECO:0000256" key="1">
    <source>
        <dbReference type="SAM" id="SignalP"/>
    </source>
</evidence>
<keyword evidence="3" id="KW-1185">Reference proteome</keyword>
<name>A0ABU3LGJ3_9FLAO</name>